<keyword evidence="2" id="KW-1185">Reference proteome</keyword>
<dbReference type="EMBL" id="CP113520">
    <property type="protein sequence ID" value="WAJ29439.1"/>
    <property type="molecule type" value="Genomic_DNA"/>
</dbReference>
<evidence type="ECO:0000313" key="1">
    <source>
        <dbReference type="EMBL" id="WAJ29439.1"/>
    </source>
</evidence>
<sequence length="153" mass="17685">MRLKLPRIQRRPKLVYIADSWRDTIGMAQRPDLLPFFDVIQDCIESGHELPRWAYRKGIGVTHDELLEEDGIMHLHLGSRDSNELLYLIQYADHVAYLEINNHLHFTTKPIGAVLRRFHAKAVDRVEARIAGEVADRLRTVKTSIAKGLLPKR</sequence>
<gene>
    <name evidence="1" type="ORF">OXU80_04160</name>
</gene>
<proteinExistence type="predicted"/>
<protein>
    <submittedName>
        <fullName evidence="1">Uncharacterized protein</fullName>
    </submittedName>
</protein>
<accession>A0ACD4NRH7</accession>
<organism evidence="1 2">
    <name type="scientific">Antarcticirhabdus aurantiaca</name>
    <dbReference type="NCBI Taxonomy" id="2606717"/>
    <lineage>
        <taxon>Bacteria</taxon>
        <taxon>Pseudomonadati</taxon>
        <taxon>Pseudomonadota</taxon>
        <taxon>Alphaproteobacteria</taxon>
        <taxon>Hyphomicrobiales</taxon>
        <taxon>Aurantimonadaceae</taxon>
        <taxon>Antarcticirhabdus</taxon>
    </lineage>
</organism>
<dbReference type="Proteomes" id="UP001163223">
    <property type="component" value="Chromosome"/>
</dbReference>
<evidence type="ECO:0000313" key="2">
    <source>
        <dbReference type="Proteomes" id="UP001163223"/>
    </source>
</evidence>
<name>A0ACD4NRH7_9HYPH</name>
<reference evidence="1" key="1">
    <citation type="submission" date="2022-11" db="EMBL/GenBank/DDBJ databases">
        <title>beta-Carotene-producing bacterium, Jeongeuplla avenae sp. nov., alleviates the salt stress of Arabidopsis seedlings.</title>
        <authorList>
            <person name="Jiang L."/>
            <person name="Lee J."/>
        </authorList>
    </citation>
    <scope>NUCLEOTIDE SEQUENCE</scope>
    <source>
        <strain evidence="1">DY_R2A_6</strain>
    </source>
</reference>